<gene>
    <name evidence="1" type="ORF">Prum_010600</name>
</gene>
<protein>
    <recommendedName>
        <fullName evidence="3">AB hydrolase-1 domain-containing protein</fullName>
    </recommendedName>
</protein>
<dbReference type="Proteomes" id="UP000482960">
    <property type="component" value="Unassembled WGS sequence"/>
</dbReference>
<evidence type="ECO:0000313" key="1">
    <source>
        <dbReference type="EMBL" id="GFJ87418.1"/>
    </source>
</evidence>
<dbReference type="SUPFAM" id="SSF53474">
    <property type="entry name" value="alpha/beta-Hydrolases"/>
    <property type="match status" value="1"/>
</dbReference>
<reference evidence="1 2" key="2">
    <citation type="submission" date="2020-03" db="EMBL/GenBank/DDBJ databases">
        <authorList>
            <person name="Ichikawa N."/>
            <person name="Kimura A."/>
            <person name="Kitahashi Y."/>
            <person name="Uohara A."/>
        </authorList>
    </citation>
    <scope>NUCLEOTIDE SEQUENCE [LARGE SCALE GENOMIC DNA]</scope>
    <source>
        <strain evidence="1 2">NBRC 108638</strain>
    </source>
</reference>
<sequence>MGAQVVTALAVEHPNVVTALVVIDPAYGADAEEERGFDVRLARLRAGGAAAHDQLGSLPSAVRDQLLATPGPVLAACYAGMYTDPGACGARAGRRRRLFHRPKWTAVGRMQGRRTLIRDFLRRCADDTQDESPDQRGIR</sequence>
<keyword evidence="2" id="KW-1185">Reference proteome</keyword>
<dbReference type="EMBL" id="BLPG01000001">
    <property type="protein sequence ID" value="GFJ87418.1"/>
    <property type="molecule type" value="Genomic_DNA"/>
</dbReference>
<dbReference type="Gene3D" id="3.40.50.1820">
    <property type="entry name" value="alpha/beta hydrolase"/>
    <property type="match status" value="1"/>
</dbReference>
<evidence type="ECO:0000313" key="2">
    <source>
        <dbReference type="Proteomes" id="UP000482960"/>
    </source>
</evidence>
<reference evidence="1 2" key="1">
    <citation type="submission" date="2020-03" db="EMBL/GenBank/DDBJ databases">
        <title>Whole genome shotgun sequence of Phytohabitans rumicis NBRC 108638.</title>
        <authorList>
            <person name="Komaki H."/>
            <person name="Tamura T."/>
        </authorList>
    </citation>
    <scope>NUCLEOTIDE SEQUENCE [LARGE SCALE GENOMIC DNA]</scope>
    <source>
        <strain evidence="1 2">NBRC 108638</strain>
    </source>
</reference>
<comment type="caution">
    <text evidence="1">The sequence shown here is derived from an EMBL/GenBank/DDBJ whole genome shotgun (WGS) entry which is preliminary data.</text>
</comment>
<dbReference type="AlphaFoldDB" id="A0A6V8KXK6"/>
<organism evidence="1 2">
    <name type="scientific">Phytohabitans rumicis</name>
    <dbReference type="NCBI Taxonomy" id="1076125"/>
    <lineage>
        <taxon>Bacteria</taxon>
        <taxon>Bacillati</taxon>
        <taxon>Actinomycetota</taxon>
        <taxon>Actinomycetes</taxon>
        <taxon>Micromonosporales</taxon>
        <taxon>Micromonosporaceae</taxon>
    </lineage>
</organism>
<dbReference type="InterPro" id="IPR029058">
    <property type="entry name" value="AB_hydrolase_fold"/>
</dbReference>
<evidence type="ECO:0008006" key="3">
    <source>
        <dbReference type="Google" id="ProtNLM"/>
    </source>
</evidence>
<name>A0A6V8KXK6_9ACTN</name>
<accession>A0A6V8KXK6</accession>
<proteinExistence type="predicted"/>